<feature type="non-terminal residue" evidence="1">
    <location>
        <position position="268"/>
    </location>
</feature>
<name>A0A955RLI4_9BACT</name>
<proteinExistence type="predicted"/>
<evidence type="ECO:0000313" key="1">
    <source>
        <dbReference type="EMBL" id="MCA9386353.1"/>
    </source>
</evidence>
<comment type="caution">
    <text evidence="1">The sequence shown here is derived from an EMBL/GenBank/DDBJ whole genome shotgun (WGS) entry which is preliminary data.</text>
</comment>
<reference evidence="1" key="2">
    <citation type="journal article" date="2021" name="Microbiome">
        <title>Successional dynamics and alternative stable states in a saline activated sludge microbial community over 9 years.</title>
        <authorList>
            <person name="Wang Y."/>
            <person name="Ye J."/>
            <person name="Ju F."/>
            <person name="Liu L."/>
            <person name="Boyd J.A."/>
            <person name="Deng Y."/>
            <person name="Parks D.H."/>
            <person name="Jiang X."/>
            <person name="Yin X."/>
            <person name="Woodcroft B.J."/>
            <person name="Tyson G.W."/>
            <person name="Hugenholtz P."/>
            <person name="Polz M.F."/>
            <person name="Zhang T."/>
        </authorList>
    </citation>
    <scope>NUCLEOTIDE SEQUENCE</scope>
    <source>
        <strain evidence="1">HKST-UBA11</strain>
    </source>
</reference>
<accession>A0A955RLI4</accession>
<gene>
    <name evidence="1" type="ORF">KC717_06945</name>
</gene>
<dbReference type="AlphaFoldDB" id="A0A955RLI4"/>
<reference evidence="1" key="1">
    <citation type="submission" date="2020-04" db="EMBL/GenBank/DDBJ databases">
        <authorList>
            <person name="Zhang T."/>
        </authorList>
    </citation>
    <scope>NUCLEOTIDE SEQUENCE</scope>
    <source>
        <strain evidence="1">HKST-UBA11</strain>
    </source>
</reference>
<sequence length="268" mass="30247">MFFKNYISKQVQKEVERLQSIQVVGSADKTPVSKGKDYKQDASNYLKECFDAGIAPPKGYYYYTYPSIMHGFKGMDLTGCYFYTDKNVPFLYVRGENGSLTGFPIIDVNDVKETSSTGVIVMQHYSENLQNAIIEARIISDYPQVTEGGFKGIVWDGSTPFKTDYKKGDATDCESHWCTIRLYSKRLKKAIEVKKTNGSNGCHNEIWISDMGSAIVLDLDNVNDNQNIYCGIQAMHSLTEQEKENASIVLNSENNLLQVQYSDFKGDK</sequence>
<protein>
    <submittedName>
        <fullName evidence="1">Uncharacterized protein</fullName>
    </submittedName>
</protein>
<dbReference type="Proteomes" id="UP000754563">
    <property type="component" value="Unassembled WGS sequence"/>
</dbReference>
<dbReference type="EMBL" id="JAGQLH010000137">
    <property type="protein sequence ID" value="MCA9386353.1"/>
    <property type="molecule type" value="Genomic_DNA"/>
</dbReference>
<organism evidence="1 2">
    <name type="scientific">Candidatus Dojkabacteria bacterium</name>
    <dbReference type="NCBI Taxonomy" id="2099670"/>
    <lineage>
        <taxon>Bacteria</taxon>
        <taxon>Candidatus Dojkabacteria</taxon>
    </lineage>
</organism>
<evidence type="ECO:0000313" key="2">
    <source>
        <dbReference type="Proteomes" id="UP000754563"/>
    </source>
</evidence>